<dbReference type="AlphaFoldDB" id="A0AAX2ZIR9"/>
<organism evidence="3 4">
    <name type="scientific">Terrisporobacter hibernicus</name>
    <dbReference type="NCBI Taxonomy" id="2813371"/>
    <lineage>
        <taxon>Bacteria</taxon>
        <taxon>Bacillati</taxon>
        <taxon>Bacillota</taxon>
        <taxon>Clostridia</taxon>
        <taxon>Peptostreptococcales</taxon>
        <taxon>Peptostreptococcaceae</taxon>
        <taxon>Terrisporobacter</taxon>
    </lineage>
</organism>
<feature type="transmembrane region" description="Helical" evidence="1">
    <location>
        <begin position="95"/>
        <end position="115"/>
    </location>
</feature>
<dbReference type="Pfam" id="PF04892">
    <property type="entry name" value="VanZ"/>
    <property type="match status" value="1"/>
</dbReference>
<evidence type="ECO:0000259" key="2">
    <source>
        <dbReference type="Pfam" id="PF04892"/>
    </source>
</evidence>
<reference evidence="3 4" key="1">
    <citation type="journal article" date="2023" name="Int. J. Syst. Evol. Microbiol.">
        <title>Terrisporobacter hibernicus sp. nov., isolated from bovine faeces in Northern Ireland.</title>
        <authorList>
            <person name="Mitchell M."/>
            <person name="Nguyen S.V."/>
            <person name="Connor M."/>
            <person name="Fairley D.J."/>
            <person name="Donoghue O."/>
            <person name="Marshall H."/>
            <person name="Koolman L."/>
            <person name="McMullan G."/>
            <person name="Schaffer K.E."/>
            <person name="McGrath J.W."/>
            <person name="Fanning S."/>
        </authorList>
    </citation>
    <scope>NUCLEOTIDE SEQUENCE [LARGE SCALE GENOMIC DNA]</scope>
    <source>
        <strain evidence="3 4">MCA3</strain>
    </source>
</reference>
<feature type="transmembrane region" description="Helical" evidence="1">
    <location>
        <begin position="71"/>
        <end position="88"/>
    </location>
</feature>
<dbReference type="NCBIfam" id="NF037970">
    <property type="entry name" value="vanZ_1"/>
    <property type="match status" value="1"/>
</dbReference>
<dbReference type="RefSeq" id="WP_228416730.1">
    <property type="nucleotide sequence ID" value="NZ_CP081135.1"/>
</dbReference>
<dbReference type="EMBL" id="CP081135">
    <property type="protein sequence ID" value="UEL48701.1"/>
    <property type="molecule type" value="Genomic_DNA"/>
</dbReference>
<feature type="transmembrane region" description="Helical" evidence="1">
    <location>
        <begin position="127"/>
        <end position="147"/>
    </location>
</feature>
<dbReference type="InterPro" id="IPR006976">
    <property type="entry name" value="VanZ-like"/>
</dbReference>
<accession>A0AAX2ZIR9</accession>
<evidence type="ECO:0000256" key="1">
    <source>
        <dbReference type="SAM" id="Phobius"/>
    </source>
</evidence>
<feature type="domain" description="VanZ-like" evidence="2">
    <location>
        <begin position="6"/>
        <end position="143"/>
    </location>
</feature>
<dbReference type="PANTHER" id="PTHR28008:SF1">
    <property type="entry name" value="DOMAIN PROTEIN, PUTATIVE (AFU_ORTHOLOGUE AFUA_3G10980)-RELATED"/>
    <property type="match status" value="1"/>
</dbReference>
<keyword evidence="1" id="KW-0472">Membrane</keyword>
<dbReference type="InterPro" id="IPR016747">
    <property type="entry name" value="Phosphotransbutyrylase"/>
</dbReference>
<evidence type="ECO:0000313" key="4">
    <source>
        <dbReference type="Proteomes" id="UP001198983"/>
    </source>
</evidence>
<dbReference type="PANTHER" id="PTHR28008">
    <property type="entry name" value="DOMAIN PROTEIN, PUTATIVE (AFU_ORTHOLOGUE AFUA_3G10980)-RELATED"/>
    <property type="match status" value="1"/>
</dbReference>
<dbReference type="PIRSF" id="PIRSF019083">
    <property type="entry name" value="UCP019083_VanZ"/>
    <property type="match status" value="1"/>
</dbReference>
<proteinExistence type="predicted"/>
<name>A0AAX2ZIR9_9FIRM</name>
<gene>
    <name evidence="3" type="ORF">JW646_04390</name>
</gene>
<sequence>MKKSIFAVLVVIWMLFIFSMSSQNGEVSSNTSGNSIKVVLSIVPKFREQPKEVQDNIVESLQLIGRKSGHFIGYMMLGVLSMLLLLKFKNINKKPLFAFSICVIYAISDEIHQLFVPGRTGQLKDVIIDSCGSIVGIAIVLVFIKLLQIKRNRKKRIKSI</sequence>
<dbReference type="Proteomes" id="UP001198983">
    <property type="component" value="Chromosome"/>
</dbReference>
<keyword evidence="1" id="KW-0812">Transmembrane</keyword>
<dbReference type="KEGG" id="tem:JW646_04390"/>
<evidence type="ECO:0000313" key="3">
    <source>
        <dbReference type="EMBL" id="UEL48701.1"/>
    </source>
</evidence>
<protein>
    <submittedName>
        <fullName evidence="3">VanZ family protein</fullName>
    </submittedName>
</protein>
<keyword evidence="4" id="KW-1185">Reference proteome</keyword>
<keyword evidence="1" id="KW-1133">Transmembrane helix</keyword>